<comment type="caution">
    <text evidence="8">The sequence shown here is derived from an EMBL/GenBank/DDBJ whole genome shotgun (WGS) entry which is preliminary data.</text>
</comment>
<keyword evidence="9" id="KW-1185">Reference proteome</keyword>
<evidence type="ECO:0000256" key="2">
    <source>
        <dbReference type="ARBA" id="ARBA00023002"/>
    </source>
</evidence>
<accession>A0A7W5V8Q0</accession>
<dbReference type="GO" id="GO:0016620">
    <property type="term" value="F:oxidoreductase activity, acting on the aldehyde or oxo group of donors, NAD or NADP as acceptor"/>
    <property type="evidence" value="ECO:0007669"/>
    <property type="project" value="InterPro"/>
</dbReference>
<dbReference type="Pfam" id="PF00171">
    <property type="entry name" value="Aldedh"/>
    <property type="match status" value="1"/>
</dbReference>
<dbReference type="PIRSF" id="PIRSF036492">
    <property type="entry name" value="ALDH"/>
    <property type="match status" value="1"/>
</dbReference>
<feature type="active site" evidence="4 5">
    <location>
        <position position="232"/>
    </location>
</feature>
<evidence type="ECO:0000256" key="1">
    <source>
        <dbReference type="ARBA" id="ARBA00009986"/>
    </source>
</evidence>
<dbReference type="InterPro" id="IPR029510">
    <property type="entry name" value="Ald_DH_CS_GLU"/>
</dbReference>
<dbReference type="AlphaFoldDB" id="A0A7W5V8Q0"/>
<dbReference type="EMBL" id="JACIBV010000001">
    <property type="protein sequence ID" value="MBB3727888.1"/>
    <property type="molecule type" value="Genomic_DNA"/>
</dbReference>
<dbReference type="PANTHER" id="PTHR11699">
    <property type="entry name" value="ALDEHYDE DEHYDROGENASE-RELATED"/>
    <property type="match status" value="1"/>
</dbReference>
<dbReference type="GeneID" id="95390163"/>
<dbReference type="InterPro" id="IPR016160">
    <property type="entry name" value="Ald_DH_CS_CYS"/>
</dbReference>
<dbReference type="InterPro" id="IPR016163">
    <property type="entry name" value="Ald_DH_C"/>
</dbReference>
<feature type="active site" evidence="4">
    <location>
        <position position="266"/>
    </location>
</feature>
<evidence type="ECO:0000256" key="5">
    <source>
        <dbReference type="PROSITE-ProRule" id="PRU10007"/>
    </source>
</evidence>
<dbReference type="SUPFAM" id="SSF53720">
    <property type="entry name" value="ALDH-like"/>
    <property type="match status" value="1"/>
</dbReference>
<gene>
    <name evidence="8" type="ORF">FHR33_003748</name>
</gene>
<dbReference type="Gene3D" id="3.40.309.10">
    <property type="entry name" value="Aldehyde Dehydrogenase, Chain A, domain 2"/>
    <property type="match status" value="1"/>
</dbReference>
<evidence type="ECO:0000259" key="7">
    <source>
        <dbReference type="Pfam" id="PF00171"/>
    </source>
</evidence>
<name>A0A7W5V8Q0_9ACTN</name>
<dbReference type="InterPro" id="IPR016161">
    <property type="entry name" value="Ald_DH/histidinol_DH"/>
</dbReference>
<keyword evidence="2 3" id="KW-0560">Oxidoreductase</keyword>
<dbReference type="GO" id="GO:0006081">
    <property type="term" value="P:aldehyde metabolic process"/>
    <property type="evidence" value="ECO:0007669"/>
    <property type="project" value="InterPro"/>
</dbReference>
<proteinExistence type="inferred from homology"/>
<reference evidence="8 9" key="1">
    <citation type="submission" date="2020-08" db="EMBL/GenBank/DDBJ databases">
        <title>Sequencing the genomes of 1000 actinobacteria strains.</title>
        <authorList>
            <person name="Klenk H.-P."/>
        </authorList>
    </citation>
    <scope>NUCLEOTIDE SEQUENCE [LARGE SCALE GENOMIC DNA]</scope>
    <source>
        <strain evidence="8 9">DSM 44320</strain>
    </source>
</reference>
<evidence type="ECO:0000256" key="4">
    <source>
        <dbReference type="PIRSR" id="PIRSR036492-1"/>
    </source>
</evidence>
<dbReference type="PROSITE" id="PS00070">
    <property type="entry name" value="ALDEHYDE_DEHYDR_CYS"/>
    <property type="match status" value="1"/>
</dbReference>
<sequence length="487" mass="51878">MTFDSLNPATGEVVGTHPQHDAEAVGLAVARAEQAAAWWAELGAGERRRRLLDYKAIVTQNLRPLAELVHQETGKPRGDAVLEIVLTITHLDWAARNAEKVLGRRRVATGLIGLNLAATLEYLPLGVVGVIGPWNYPVFTPMGSISYALAAGNAVVFKPSELTPGCGVRLAELFAQAVPEHPVLQTITGLGETGAALAGDPRVKKVAFTGSTATAKRVMAACARNLTPIVAECGGKDAFIVDADADLRAAADACLWGALSNAGQTCVGVERVYVVDQVYEPFMRELKELASTVKAGEHYGPITMPAQLDIIRRHIEDAVKTGKAVKGGPESVRAPYVDPVIVEDVPEDSAAVREETFGPTITVRRTRDAKEALELANASAYGLGGTVFSRDTRGAMRLARLMRSGATAINSVISFAGVPSLPFGGVGDSGFGRIHGADGLREFARPKAIARQRFALPGMNLTSFSRAPGELERLIRMVTILHGRRKR</sequence>
<dbReference type="InterPro" id="IPR016162">
    <property type="entry name" value="Ald_DH_N"/>
</dbReference>
<evidence type="ECO:0000313" key="9">
    <source>
        <dbReference type="Proteomes" id="UP000579945"/>
    </source>
</evidence>
<dbReference type="CDD" id="cd07099">
    <property type="entry name" value="ALDH_DDALDH"/>
    <property type="match status" value="1"/>
</dbReference>
<dbReference type="InterPro" id="IPR012394">
    <property type="entry name" value="Aldehyde_DH_NAD(P)"/>
</dbReference>
<evidence type="ECO:0000313" key="8">
    <source>
        <dbReference type="EMBL" id="MBB3727888.1"/>
    </source>
</evidence>
<organism evidence="8 9">
    <name type="scientific">Nonomuraea dietziae</name>
    <dbReference type="NCBI Taxonomy" id="65515"/>
    <lineage>
        <taxon>Bacteria</taxon>
        <taxon>Bacillati</taxon>
        <taxon>Actinomycetota</taxon>
        <taxon>Actinomycetes</taxon>
        <taxon>Streptosporangiales</taxon>
        <taxon>Streptosporangiaceae</taxon>
        <taxon>Nonomuraea</taxon>
    </lineage>
</organism>
<evidence type="ECO:0000256" key="6">
    <source>
        <dbReference type="RuleBase" id="RU003345"/>
    </source>
</evidence>
<evidence type="ECO:0000256" key="3">
    <source>
        <dbReference type="PIRNR" id="PIRNR036492"/>
    </source>
</evidence>
<dbReference type="Proteomes" id="UP000579945">
    <property type="component" value="Unassembled WGS sequence"/>
</dbReference>
<comment type="similarity">
    <text evidence="1 3 6">Belongs to the aldehyde dehydrogenase family.</text>
</comment>
<dbReference type="PROSITE" id="PS00687">
    <property type="entry name" value="ALDEHYDE_DEHYDR_GLU"/>
    <property type="match status" value="1"/>
</dbReference>
<dbReference type="Gene3D" id="3.40.605.10">
    <property type="entry name" value="Aldehyde Dehydrogenase, Chain A, domain 1"/>
    <property type="match status" value="1"/>
</dbReference>
<feature type="domain" description="Aldehyde dehydrogenase" evidence="7">
    <location>
        <begin position="2"/>
        <end position="449"/>
    </location>
</feature>
<dbReference type="RefSeq" id="WP_183649064.1">
    <property type="nucleotide sequence ID" value="NZ_JACIBV010000001.1"/>
</dbReference>
<protein>
    <recommendedName>
        <fullName evidence="3">Aldehyde dehydrogenase</fullName>
    </recommendedName>
</protein>
<dbReference type="InterPro" id="IPR015590">
    <property type="entry name" value="Aldehyde_DH_dom"/>
</dbReference>